<feature type="transmembrane region" description="Helical" evidence="2">
    <location>
        <begin position="57"/>
        <end position="80"/>
    </location>
</feature>
<feature type="compositionally biased region" description="Basic residues" evidence="1">
    <location>
        <begin position="188"/>
        <end position="200"/>
    </location>
</feature>
<feature type="region of interest" description="Disordered" evidence="1">
    <location>
        <begin position="170"/>
        <end position="204"/>
    </location>
</feature>
<proteinExistence type="predicted"/>
<sequence>MAKNFNFRQLENSIFGYYHLATEEGIPAQNIGCEVECEYCCKNSVCASKTDCNQTLLIFLIILGCLLFIFSICLLIKCIFSHTKVKSLLSQWFELRKSEEEIKEMDKPSEPDRIGLTYDDHNTLLNHNVHSLRGNNFKFGQNNSRKDYSKYATFKGRKIDSEELKLSKMPSADTDLKEEDSRELVRKKDSRKGRRSRRINKIPENTINELKPSNEENENFSKIKAFELPEDYQKKKRKRNSGTIHLDSENFNFSSEYKYTKENLESRIGKEFINDLPENGEVSNLFQHIELNDRHWRKSCQKVNSHRKIQKI</sequence>
<evidence type="ECO:0000313" key="4">
    <source>
        <dbReference type="Proteomes" id="UP001295684"/>
    </source>
</evidence>
<keyword evidence="2" id="KW-1133">Transmembrane helix</keyword>
<evidence type="ECO:0000313" key="3">
    <source>
        <dbReference type="EMBL" id="CAI2373469.1"/>
    </source>
</evidence>
<gene>
    <name evidence="3" type="ORF">ECRASSUSDP1_LOCUS14815</name>
</gene>
<evidence type="ECO:0000256" key="1">
    <source>
        <dbReference type="SAM" id="MobiDB-lite"/>
    </source>
</evidence>
<keyword evidence="2" id="KW-0472">Membrane</keyword>
<dbReference type="Proteomes" id="UP001295684">
    <property type="component" value="Unassembled WGS sequence"/>
</dbReference>
<evidence type="ECO:0000256" key="2">
    <source>
        <dbReference type="SAM" id="Phobius"/>
    </source>
</evidence>
<protein>
    <submittedName>
        <fullName evidence="3">Uncharacterized protein</fullName>
    </submittedName>
</protein>
<name>A0AAD1XIQ3_EUPCR</name>
<comment type="caution">
    <text evidence="3">The sequence shown here is derived from an EMBL/GenBank/DDBJ whole genome shotgun (WGS) entry which is preliminary data.</text>
</comment>
<accession>A0AAD1XIQ3</accession>
<dbReference type="AlphaFoldDB" id="A0AAD1XIQ3"/>
<organism evidence="3 4">
    <name type="scientific">Euplotes crassus</name>
    <dbReference type="NCBI Taxonomy" id="5936"/>
    <lineage>
        <taxon>Eukaryota</taxon>
        <taxon>Sar</taxon>
        <taxon>Alveolata</taxon>
        <taxon>Ciliophora</taxon>
        <taxon>Intramacronucleata</taxon>
        <taxon>Spirotrichea</taxon>
        <taxon>Hypotrichia</taxon>
        <taxon>Euplotida</taxon>
        <taxon>Euplotidae</taxon>
        <taxon>Moneuplotes</taxon>
    </lineage>
</organism>
<keyword evidence="4" id="KW-1185">Reference proteome</keyword>
<keyword evidence="2" id="KW-0812">Transmembrane</keyword>
<dbReference type="EMBL" id="CAMPGE010014819">
    <property type="protein sequence ID" value="CAI2373469.1"/>
    <property type="molecule type" value="Genomic_DNA"/>
</dbReference>
<reference evidence="3" key="1">
    <citation type="submission" date="2023-07" db="EMBL/GenBank/DDBJ databases">
        <authorList>
            <consortium name="AG Swart"/>
            <person name="Singh M."/>
            <person name="Singh A."/>
            <person name="Seah K."/>
            <person name="Emmerich C."/>
        </authorList>
    </citation>
    <scope>NUCLEOTIDE SEQUENCE</scope>
    <source>
        <strain evidence="3">DP1</strain>
    </source>
</reference>